<reference evidence="2" key="1">
    <citation type="journal article" date="2014" name="Proc. Natl. Acad. Sci. U.S.A.">
        <title>Extensive sampling of basidiomycete genomes demonstrates inadequacy of the white-rot/brown-rot paradigm for wood decay fungi.</title>
        <authorList>
            <person name="Riley R."/>
            <person name="Salamov A.A."/>
            <person name="Brown D.W."/>
            <person name="Nagy L.G."/>
            <person name="Floudas D."/>
            <person name="Held B.W."/>
            <person name="Levasseur A."/>
            <person name="Lombard V."/>
            <person name="Morin E."/>
            <person name="Otillar R."/>
            <person name="Lindquist E.A."/>
            <person name="Sun H."/>
            <person name="LaButti K.M."/>
            <person name="Schmutz J."/>
            <person name="Jabbour D."/>
            <person name="Luo H."/>
            <person name="Baker S.E."/>
            <person name="Pisabarro A.G."/>
            <person name="Walton J.D."/>
            <person name="Blanchette R.A."/>
            <person name="Henrissat B."/>
            <person name="Martin F."/>
            <person name="Cullen D."/>
            <person name="Hibbett D.S."/>
            <person name="Grigoriev I.V."/>
        </authorList>
    </citation>
    <scope>NUCLEOTIDE SEQUENCE [LARGE SCALE GENOMIC DNA]</scope>
    <source>
        <strain evidence="2">CBS 339.88</strain>
    </source>
</reference>
<organism evidence="1 2">
    <name type="scientific">Galerina marginata (strain CBS 339.88)</name>
    <dbReference type="NCBI Taxonomy" id="685588"/>
    <lineage>
        <taxon>Eukaryota</taxon>
        <taxon>Fungi</taxon>
        <taxon>Dikarya</taxon>
        <taxon>Basidiomycota</taxon>
        <taxon>Agaricomycotina</taxon>
        <taxon>Agaricomycetes</taxon>
        <taxon>Agaricomycetidae</taxon>
        <taxon>Agaricales</taxon>
        <taxon>Agaricineae</taxon>
        <taxon>Strophariaceae</taxon>
        <taxon>Galerina</taxon>
    </lineage>
</organism>
<keyword evidence="2" id="KW-1185">Reference proteome</keyword>
<protein>
    <recommendedName>
        <fullName evidence="3">F-box domain-containing protein</fullName>
    </recommendedName>
</protein>
<dbReference type="AlphaFoldDB" id="A0A067SEF3"/>
<dbReference type="EMBL" id="KL142403">
    <property type="protein sequence ID" value="KDR69286.1"/>
    <property type="molecule type" value="Genomic_DNA"/>
</dbReference>
<dbReference type="Proteomes" id="UP000027222">
    <property type="component" value="Unassembled WGS sequence"/>
</dbReference>
<sequence>MATSHEHTLHSNQSVYPLIFKLHDDLLWRIFMINATLDDKFGLGRDGQPKNTGLETARFTSQVCRQWRALTLGSPTIWGNTIDLQLLRHKSDHWRKVVLKRTGSAPLWISGDIPGDNEHSMPYFFSLLNDNWERIRGLDIRVFKFFPLDREMWRSFRSAAPNLEVLRVQFHSTPEPSSLTSRDPGDFFAGKAPRLREFHCPMMSFSMSAPWVPQLQAITLSYPQSIYDLFSTADMSFLETLDILRSLRIEDILIPGNIVNKKVLPRLKSINLQHGFKACLSILEHITASPRCALHLSTSDRDLTDVISDEISALQAIIAHYSKGYFNTTPTQKLVLFVSANVFSMSAPTATRIPPATFRVNIYSALNLPQDIFSPCIRSFSSCDFSSVTIFRIFIIDDYETYKLDIISFISALPSVEILHVTKNAIRFLLDLPKERRKVFPMLHTLTLGYRENLSSLILPLYPDILLSFLVSRRDEGMPVELLDLVDCPLHRIGNLGFLEGMANLRVRWKHPSGFGFDEYICGSGNPNSLDLRTNA</sequence>
<gene>
    <name evidence="1" type="ORF">GALMADRAFT_926962</name>
</gene>
<evidence type="ECO:0000313" key="2">
    <source>
        <dbReference type="Proteomes" id="UP000027222"/>
    </source>
</evidence>
<name>A0A067SEF3_GALM3</name>
<evidence type="ECO:0000313" key="1">
    <source>
        <dbReference type="EMBL" id="KDR69286.1"/>
    </source>
</evidence>
<evidence type="ECO:0008006" key="3">
    <source>
        <dbReference type="Google" id="ProtNLM"/>
    </source>
</evidence>
<dbReference type="OrthoDB" id="3045590at2759"/>
<dbReference type="HOGENOM" id="CLU_030662_0_0_1"/>
<proteinExistence type="predicted"/>
<accession>A0A067SEF3</accession>